<reference evidence="2" key="1">
    <citation type="journal article" date="2019" name="Sci. Rep.">
        <title>Draft genome of Tanacetum cinerariifolium, the natural source of mosquito coil.</title>
        <authorList>
            <person name="Yamashiro T."/>
            <person name="Shiraishi A."/>
            <person name="Satake H."/>
            <person name="Nakayama K."/>
        </authorList>
    </citation>
    <scope>NUCLEOTIDE SEQUENCE</scope>
</reference>
<sequence>ATVKGKQPTKVRSPSDPSEVARTEAQQLKIVLRRSRHQMYISQLGGSGTDKGTGLKPGVPDESFDPIPQTPESSKDEGDGKDNQGLRISEEERLNEEEEAEEL</sequence>
<organism evidence="2">
    <name type="scientific">Tanacetum cinerariifolium</name>
    <name type="common">Dalmatian daisy</name>
    <name type="synonym">Chrysanthemum cinerariifolium</name>
    <dbReference type="NCBI Taxonomy" id="118510"/>
    <lineage>
        <taxon>Eukaryota</taxon>
        <taxon>Viridiplantae</taxon>
        <taxon>Streptophyta</taxon>
        <taxon>Embryophyta</taxon>
        <taxon>Tracheophyta</taxon>
        <taxon>Spermatophyta</taxon>
        <taxon>Magnoliopsida</taxon>
        <taxon>eudicotyledons</taxon>
        <taxon>Gunneridae</taxon>
        <taxon>Pentapetalae</taxon>
        <taxon>asterids</taxon>
        <taxon>campanulids</taxon>
        <taxon>Asterales</taxon>
        <taxon>Asteraceae</taxon>
        <taxon>Asteroideae</taxon>
        <taxon>Anthemideae</taxon>
        <taxon>Anthemidinae</taxon>
        <taxon>Tanacetum</taxon>
    </lineage>
</organism>
<evidence type="ECO:0000256" key="1">
    <source>
        <dbReference type="SAM" id="MobiDB-lite"/>
    </source>
</evidence>
<evidence type="ECO:0000313" key="2">
    <source>
        <dbReference type="EMBL" id="GFD22648.1"/>
    </source>
</evidence>
<dbReference type="AlphaFoldDB" id="A0A699UMY0"/>
<feature type="compositionally biased region" description="Acidic residues" evidence="1">
    <location>
        <begin position="93"/>
        <end position="103"/>
    </location>
</feature>
<dbReference type="EMBL" id="BKCJ011338835">
    <property type="protein sequence ID" value="GFD22648.1"/>
    <property type="molecule type" value="Genomic_DNA"/>
</dbReference>
<feature type="region of interest" description="Disordered" evidence="1">
    <location>
        <begin position="1"/>
        <end position="23"/>
    </location>
</feature>
<feature type="region of interest" description="Disordered" evidence="1">
    <location>
        <begin position="39"/>
        <end position="103"/>
    </location>
</feature>
<gene>
    <name evidence="2" type="ORF">Tci_894617</name>
</gene>
<comment type="caution">
    <text evidence="2">The sequence shown here is derived from an EMBL/GenBank/DDBJ whole genome shotgun (WGS) entry which is preliminary data.</text>
</comment>
<protein>
    <submittedName>
        <fullName evidence="2">Uncharacterized protein</fullName>
    </submittedName>
</protein>
<feature type="non-terminal residue" evidence="2">
    <location>
        <position position="1"/>
    </location>
</feature>
<name>A0A699UMY0_TANCI</name>
<accession>A0A699UMY0</accession>
<proteinExistence type="predicted"/>
<feature type="compositionally biased region" description="Basic and acidic residues" evidence="1">
    <location>
        <begin position="73"/>
        <end position="92"/>
    </location>
</feature>